<dbReference type="Gene3D" id="3.30.1360.200">
    <property type="match status" value="1"/>
</dbReference>
<protein>
    <submittedName>
        <fullName evidence="4">Excalibur calcium-binding domain-containing protein</fullName>
    </submittedName>
</protein>
<feature type="region of interest" description="Disordered" evidence="1">
    <location>
        <begin position="1"/>
        <end position="200"/>
    </location>
</feature>
<keyword evidence="2" id="KW-1133">Transmembrane helix</keyword>
<proteinExistence type="predicted"/>
<dbReference type="SMART" id="SM00894">
    <property type="entry name" value="Excalibur"/>
    <property type="match status" value="1"/>
</dbReference>
<feature type="compositionally biased region" description="Basic and acidic residues" evidence="1">
    <location>
        <begin position="113"/>
        <end position="123"/>
    </location>
</feature>
<feature type="region of interest" description="Disordered" evidence="1">
    <location>
        <begin position="372"/>
        <end position="501"/>
    </location>
</feature>
<accession>A0ABW1NNT5</accession>
<evidence type="ECO:0000256" key="2">
    <source>
        <dbReference type="SAM" id="Phobius"/>
    </source>
</evidence>
<gene>
    <name evidence="4" type="ORF">ACFP1K_27895</name>
</gene>
<sequence length="541" mass="53549">MHGHDDLPRGQGDPDGPSSVFDDPDFLWDPPTDPEPLGGGTSGDRPSDLEPFGNGASWDRPADPGPSWDRPADPAPPAAGASWDRPADLAPLTGGASWDRPADPAPLAAASWDRTDPDGEGDTKLYGGGSGWDRPGGPGDPYGPDRPGGLGDPEELSGPGGPGTPEGPSGPDGPGGPPPGPGEPGAAGPPAGPPGPPRAARSTTIALVAALVVVVLVTGVLGTIAVLMTRQPDVPLGAKPPRRLTTTIHFAPVTGVRAAPCPGAEAVLDDAGTTCYQVAPGVTVTSVLKVEAIPEPDQTYAVRIVLAPESRDRLADLTKDALEQQLAVVVTDRVVAAPRVAQQVTVDSLSISGLSKEQADAMVARLLGTGPSPAASASGGPVSPVPTAAPTCPPASASQPGAPVSPGVPGTGDCPSVGAPSTGPSVTPPPTGPSTSGSAGAPSNGPGAGGAVPLTPPSTTPSTPVGRTAPAARTPAARTPGATTSARPTSVSTRKPDPRFASCKQANAAGYGPYTKGLHAEYAWYVDGDQDGVACERGDLT</sequence>
<keyword evidence="2" id="KW-0472">Membrane</keyword>
<organism evidence="4 5">
    <name type="scientific">Sphaerisporangium aureirubrum</name>
    <dbReference type="NCBI Taxonomy" id="1544736"/>
    <lineage>
        <taxon>Bacteria</taxon>
        <taxon>Bacillati</taxon>
        <taxon>Actinomycetota</taxon>
        <taxon>Actinomycetes</taxon>
        <taxon>Streptosporangiales</taxon>
        <taxon>Streptosporangiaceae</taxon>
        <taxon>Sphaerisporangium</taxon>
    </lineage>
</organism>
<reference evidence="5" key="1">
    <citation type="journal article" date="2019" name="Int. J. Syst. Evol. Microbiol.">
        <title>The Global Catalogue of Microorganisms (GCM) 10K type strain sequencing project: providing services to taxonomists for standard genome sequencing and annotation.</title>
        <authorList>
            <consortium name="The Broad Institute Genomics Platform"/>
            <consortium name="The Broad Institute Genome Sequencing Center for Infectious Disease"/>
            <person name="Wu L."/>
            <person name="Ma J."/>
        </authorList>
    </citation>
    <scope>NUCLEOTIDE SEQUENCE [LARGE SCALE GENOMIC DNA]</scope>
    <source>
        <strain evidence="5">JCM 30346</strain>
    </source>
</reference>
<dbReference type="Pfam" id="PF05901">
    <property type="entry name" value="Excalibur"/>
    <property type="match status" value="1"/>
</dbReference>
<dbReference type="EMBL" id="JBHSRF010000053">
    <property type="protein sequence ID" value="MFC6085014.1"/>
    <property type="molecule type" value="Genomic_DNA"/>
</dbReference>
<dbReference type="RefSeq" id="WP_380758696.1">
    <property type="nucleotide sequence ID" value="NZ_JBHSRF010000053.1"/>
</dbReference>
<keyword evidence="5" id="KW-1185">Reference proteome</keyword>
<evidence type="ECO:0000259" key="3">
    <source>
        <dbReference type="SMART" id="SM00894"/>
    </source>
</evidence>
<feature type="compositionally biased region" description="Low complexity" evidence="1">
    <location>
        <begin position="433"/>
        <end position="445"/>
    </location>
</feature>
<evidence type="ECO:0000313" key="5">
    <source>
        <dbReference type="Proteomes" id="UP001596137"/>
    </source>
</evidence>
<comment type="caution">
    <text evidence="4">The sequence shown here is derived from an EMBL/GenBank/DDBJ whole genome shotgun (WGS) entry which is preliminary data.</text>
</comment>
<feature type="domain" description="Excalibur calcium-binding" evidence="3">
    <location>
        <begin position="499"/>
        <end position="536"/>
    </location>
</feature>
<feature type="compositionally biased region" description="Gly residues" evidence="1">
    <location>
        <begin position="126"/>
        <end position="151"/>
    </location>
</feature>
<keyword evidence="2" id="KW-0812">Transmembrane</keyword>
<feature type="transmembrane region" description="Helical" evidence="2">
    <location>
        <begin position="205"/>
        <end position="228"/>
    </location>
</feature>
<dbReference type="InterPro" id="IPR008613">
    <property type="entry name" value="Excalibur_Ca-bd_domain"/>
</dbReference>
<feature type="compositionally biased region" description="Low complexity" evidence="1">
    <location>
        <begin position="460"/>
        <end position="490"/>
    </location>
</feature>
<evidence type="ECO:0000313" key="4">
    <source>
        <dbReference type="EMBL" id="MFC6085014.1"/>
    </source>
</evidence>
<dbReference type="InterPro" id="IPR054384">
    <property type="entry name" value="SecDF_P1_head"/>
</dbReference>
<name>A0ABW1NNT5_9ACTN</name>
<feature type="compositionally biased region" description="Low complexity" evidence="1">
    <location>
        <begin position="372"/>
        <end position="400"/>
    </location>
</feature>
<evidence type="ECO:0000256" key="1">
    <source>
        <dbReference type="SAM" id="MobiDB-lite"/>
    </source>
</evidence>
<dbReference type="Pfam" id="PF22599">
    <property type="entry name" value="SecDF_P1_head"/>
    <property type="match status" value="1"/>
</dbReference>
<dbReference type="Proteomes" id="UP001596137">
    <property type="component" value="Unassembled WGS sequence"/>
</dbReference>